<dbReference type="Pfam" id="PF00106">
    <property type="entry name" value="adh_short"/>
    <property type="match status" value="1"/>
</dbReference>
<sequence length="350" mass="38176">MPLAFCTIHCSVFAMGTMTGSFVRQVTAKPKPLPEEIHFDGKTAIVTGANIGLGLESSREMVAHGLSRVILGVRNVESGNIARNTILASSPKCDVEVWEVDYESFASIMAFGARASKLNRLDIAILNAGIKVMEFSQSKTGHEKNVQVSLPYPSRTAINHLGTALLSLLLLEPLKRTAEETGAPSRLTFVTSEVHFWTPFNEKNSASILARMDEEDSFNKSDAIERYSTSKLLGVLWTRELAKKADEKKILMNCVNPGICSTSLYRADPTPGIGLLLKLLAWSPAMGAHTLTNAVAYHDGKQGAYLSEQRVTSPSAFVVSAEGEEVQKKLWDETIAVFREEAPTLSSQIC</sequence>
<gene>
    <name evidence="4" type="ORF">RRF57_004529</name>
</gene>
<evidence type="ECO:0000256" key="2">
    <source>
        <dbReference type="ARBA" id="ARBA00022857"/>
    </source>
</evidence>
<dbReference type="PANTHER" id="PTHR24320">
    <property type="entry name" value="RETINOL DEHYDROGENASE"/>
    <property type="match status" value="1"/>
</dbReference>
<keyword evidence="2" id="KW-0521">NADP</keyword>
<keyword evidence="5" id="KW-1185">Reference proteome</keyword>
<name>A0AAN7UN93_9PEZI</name>
<dbReference type="SUPFAM" id="SSF51735">
    <property type="entry name" value="NAD(P)-binding Rossmann-fold domains"/>
    <property type="match status" value="1"/>
</dbReference>
<evidence type="ECO:0000313" key="4">
    <source>
        <dbReference type="EMBL" id="KAK5628814.1"/>
    </source>
</evidence>
<evidence type="ECO:0000256" key="3">
    <source>
        <dbReference type="ARBA" id="ARBA00023002"/>
    </source>
</evidence>
<evidence type="ECO:0000256" key="1">
    <source>
        <dbReference type="ARBA" id="ARBA00006484"/>
    </source>
</evidence>
<dbReference type="GO" id="GO:0016491">
    <property type="term" value="F:oxidoreductase activity"/>
    <property type="evidence" value="ECO:0007669"/>
    <property type="project" value="UniProtKB-KW"/>
</dbReference>
<dbReference type="InterPro" id="IPR002347">
    <property type="entry name" value="SDR_fam"/>
</dbReference>
<dbReference type="PRINTS" id="PR00081">
    <property type="entry name" value="GDHRDH"/>
</dbReference>
<dbReference type="Proteomes" id="UP001305414">
    <property type="component" value="Unassembled WGS sequence"/>
</dbReference>
<comment type="similarity">
    <text evidence="1">Belongs to the short-chain dehydrogenases/reductases (SDR) family.</text>
</comment>
<evidence type="ECO:0000313" key="5">
    <source>
        <dbReference type="Proteomes" id="UP001305414"/>
    </source>
</evidence>
<dbReference type="InterPro" id="IPR036291">
    <property type="entry name" value="NAD(P)-bd_dom_sf"/>
</dbReference>
<accession>A0AAN7UN93</accession>
<proteinExistence type="inferred from homology"/>
<dbReference type="Gene3D" id="3.40.50.720">
    <property type="entry name" value="NAD(P)-binding Rossmann-like Domain"/>
    <property type="match status" value="1"/>
</dbReference>
<comment type="caution">
    <text evidence="4">The sequence shown here is derived from an EMBL/GenBank/DDBJ whole genome shotgun (WGS) entry which is preliminary data.</text>
</comment>
<dbReference type="PANTHER" id="PTHR24320:SF252">
    <property type="entry name" value="DEHYDROGENASE_REDUCTASE FAMILY PROTEIN, PUTATIVE (AFU_ORTHOLOGUE AFUA_3G08550)-RELATED"/>
    <property type="match status" value="1"/>
</dbReference>
<keyword evidence="3" id="KW-0560">Oxidoreductase</keyword>
<organism evidence="4 5">
    <name type="scientific">Xylaria bambusicola</name>
    <dbReference type="NCBI Taxonomy" id="326684"/>
    <lineage>
        <taxon>Eukaryota</taxon>
        <taxon>Fungi</taxon>
        <taxon>Dikarya</taxon>
        <taxon>Ascomycota</taxon>
        <taxon>Pezizomycotina</taxon>
        <taxon>Sordariomycetes</taxon>
        <taxon>Xylariomycetidae</taxon>
        <taxon>Xylariales</taxon>
        <taxon>Xylariaceae</taxon>
        <taxon>Xylaria</taxon>
    </lineage>
</organism>
<protein>
    <submittedName>
        <fullName evidence="4">Uncharacterized protein</fullName>
    </submittedName>
</protein>
<reference evidence="4 5" key="1">
    <citation type="submission" date="2023-10" db="EMBL/GenBank/DDBJ databases">
        <title>Draft genome sequence of Xylaria bambusicola isolate GMP-LS, the root and basal stem rot pathogen of sugarcane in Indonesia.</title>
        <authorList>
            <person name="Selvaraj P."/>
            <person name="Muralishankar V."/>
            <person name="Muruganantham S."/>
            <person name="Sp S."/>
            <person name="Haryani S."/>
            <person name="Lau K.J.X."/>
            <person name="Naqvi N.I."/>
        </authorList>
    </citation>
    <scope>NUCLEOTIDE SEQUENCE [LARGE SCALE GENOMIC DNA]</scope>
    <source>
        <strain evidence="4">GMP-LS</strain>
    </source>
</reference>
<dbReference type="AlphaFoldDB" id="A0AAN7UN93"/>
<dbReference type="EMBL" id="JAWHQM010000009">
    <property type="protein sequence ID" value="KAK5628814.1"/>
    <property type="molecule type" value="Genomic_DNA"/>
</dbReference>